<protein>
    <submittedName>
        <fullName evidence="1">Tetratricopeptide repeat protein</fullName>
    </submittedName>
</protein>
<evidence type="ECO:0000313" key="2">
    <source>
        <dbReference type="Proteomes" id="UP000782475"/>
    </source>
</evidence>
<name>A0ACC5VIJ1_STUCH</name>
<dbReference type="EMBL" id="JAHHFP010000020">
    <property type="protein sequence ID" value="MBX7272339.1"/>
    <property type="molecule type" value="Genomic_DNA"/>
</dbReference>
<reference evidence="1 2" key="1">
    <citation type="journal article" date="2021" name="Appl. Microbiol. Biotechnol.">
        <title>Biotechnological applications of marine bacteria in bioremediation of environments polluted with hydrocarbons and plastics.</title>
        <authorList>
            <person name="Muriel-Millan L.F."/>
            <person name="Millan-Lopez S."/>
            <person name="Pardo-Lopez L."/>
        </authorList>
    </citation>
    <scope>NUCLEOTIDE SEQUENCE [LARGE SCALE GENOMIC DNA]</scope>
    <source>
        <strain evidence="1 2">GOM4</strain>
    </source>
</reference>
<gene>
    <name evidence="1" type="ORF">KJJ99_11090</name>
</gene>
<comment type="caution">
    <text evidence="1">The sequence shown here is derived from an EMBL/GenBank/DDBJ whole genome shotgun (WGS) entry which is preliminary data.</text>
</comment>
<accession>A0ACC5VIJ1</accession>
<organism evidence="1 2">
    <name type="scientific">Stutzerimonas chloritidismutans</name>
    <name type="common">Pseudomonas chloritidismutans</name>
    <dbReference type="NCBI Taxonomy" id="203192"/>
    <lineage>
        <taxon>Bacteria</taxon>
        <taxon>Pseudomonadati</taxon>
        <taxon>Pseudomonadota</taxon>
        <taxon>Gammaproteobacteria</taxon>
        <taxon>Pseudomonadales</taxon>
        <taxon>Pseudomonadaceae</taxon>
        <taxon>Stutzerimonas</taxon>
    </lineage>
</organism>
<keyword evidence="2" id="KW-1185">Reference proteome</keyword>
<proteinExistence type="predicted"/>
<evidence type="ECO:0000313" key="1">
    <source>
        <dbReference type="EMBL" id="MBX7272339.1"/>
    </source>
</evidence>
<sequence>MNRIALLLAIAAVLAGCQSMGPEPGEGRSIYSGNHSVLYRARQQAGSLEQALQLADMAYRAGDLDQALFQYLRALELEPERFEALVWVGRIHRERGNIQLAEMAFDEVLRTAPDDLDALAEMGMLQLARREQERARELLERAVLLDQQRLAGAPLNALPAVAALKVDRQSPLRLYNALGVLADLNNDFPLAERYYRLALQIEPRSLLVQNSLGYSYYMAGHWQEAERVFRRALDRDGGYAPLWRNYGLLMARTQRYEVALSAFEQIGSRAQASNDVGYICLVEGKLDEAEQFFRSAMEQSPSHYATAWDNLERVRQLRKVRQLGLGQVPPEAVAAASAEVRTFAVP</sequence>
<dbReference type="Proteomes" id="UP000782475">
    <property type="component" value="Unassembled WGS sequence"/>
</dbReference>